<evidence type="ECO:0000313" key="5">
    <source>
        <dbReference type="Proteomes" id="UP000654279"/>
    </source>
</evidence>
<feature type="compositionally biased region" description="Pro residues" evidence="1">
    <location>
        <begin position="105"/>
        <end position="116"/>
    </location>
</feature>
<evidence type="ECO:0000256" key="2">
    <source>
        <dbReference type="SAM" id="Phobius"/>
    </source>
</evidence>
<dbReference type="CDD" id="cd12797">
    <property type="entry name" value="M23_peptidase"/>
    <property type="match status" value="1"/>
</dbReference>
<keyword evidence="5" id="KW-1185">Reference proteome</keyword>
<dbReference type="Gene3D" id="2.70.70.10">
    <property type="entry name" value="Glucose Permease (Domain IIA)"/>
    <property type="match status" value="1"/>
</dbReference>
<gene>
    <name evidence="4" type="ORF">H8699_02710</name>
</gene>
<proteinExistence type="predicted"/>
<dbReference type="SUPFAM" id="SSF51261">
    <property type="entry name" value="Duplicated hybrid motif"/>
    <property type="match status" value="1"/>
</dbReference>
<evidence type="ECO:0000256" key="1">
    <source>
        <dbReference type="SAM" id="MobiDB-lite"/>
    </source>
</evidence>
<dbReference type="Pfam" id="PF01551">
    <property type="entry name" value="Peptidase_M23"/>
    <property type="match status" value="1"/>
</dbReference>
<keyword evidence="2" id="KW-1133">Transmembrane helix</keyword>
<organism evidence="4 5">
    <name type="scientific">Luoshenia tenuis</name>
    <dbReference type="NCBI Taxonomy" id="2763654"/>
    <lineage>
        <taxon>Bacteria</taxon>
        <taxon>Bacillati</taxon>
        <taxon>Bacillota</taxon>
        <taxon>Clostridia</taxon>
        <taxon>Christensenellales</taxon>
        <taxon>Christensenellaceae</taxon>
        <taxon>Luoshenia</taxon>
    </lineage>
</organism>
<feature type="compositionally biased region" description="Polar residues" evidence="1">
    <location>
        <begin position="45"/>
        <end position="67"/>
    </location>
</feature>
<keyword evidence="2" id="KW-0472">Membrane</keyword>
<dbReference type="Proteomes" id="UP000654279">
    <property type="component" value="Unassembled WGS sequence"/>
</dbReference>
<dbReference type="RefSeq" id="WP_249284372.1">
    <property type="nucleotide sequence ID" value="NZ_JACRSO010000001.1"/>
</dbReference>
<name>A0A926HLC7_9FIRM</name>
<feature type="transmembrane region" description="Helical" evidence="2">
    <location>
        <begin position="21"/>
        <end position="40"/>
    </location>
</feature>
<dbReference type="InterPro" id="IPR011055">
    <property type="entry name" value="Dup_hybrid_motif"/>
</dbReference>
<feature type="region of interest" description="Disordered" evidence="1">
    <location>
        <begin position="45"/>
        <end position="123"/>
    </location>
</feature>
<feature type="domain" description="M23ase beta-sheet core" evidence="3">
    <location>
        <begin position="162"/>
        <end position="260"/>
    </location>
</feature>
<dbReference type="EMBL" id="JACRSO010000001">
    <property type="protein sequence ID" value="MBC8528349.1"/>
    <property type="molecule type" value="Genomic_DNA"/>
</dbReference>
<evidence type="ECO:0000313" key="4">
    <source>
        <dbReference type="EMBL" id="MBC8528349.1"/>
    </source>
</evidence>
<accession>A0A926HLC7</accession>
<dbReference type="InterPro" id="IPR016047">
    <property type="entry name" value="M23ase_b-sheet_dom"/>
</dbReference>
<dbReference type="PANTHER" id="PTHR21666">
    <property type="entry name" value="PEPTIDASE-RELATED"/>
    <property type="match status" value="1"/>
</dbReference>
<dbReference type="GO" id="GO:0004222">
    <property type="term" value="F:metalloendopeptidase activity"/>
    <property type="evidence" value="ECO:0007669"/>
    <property type="project" value="TreeGrafter"/>
</dbReference>
<dbReference type="InterPro" id="IPR050570">
    <property type="entry name" value="Cell_wall_metabolism_enzyme"/>
</dbReference>
<comment type="caution">
    <text evidence="4">The sequence shown here is derived from an EMBL/GenBank/DDBJ whole genome shotgun (WGS) entry which is preliminary data.</text>
</comment>
<protein>
    <submittedName>
        <fullName evidence="4">Peptidoglycan DD-metalloendopeptidase family protein</fullName>
    </submittedName>
</protein>
<dbReference type="AlphaFoldDB" id="A0A926HLC7"/>
<sequence length="269" mass="28088">MNENKDPKENRSKALRFIDRYGFMVLLGVCVVAIGAAAIWSSDLWSPSDTAQLPPTQETAGQLSQLDPTPAPTAEPTAQPSSQAQVPPADESESAQAVQAEPTKAPQPTPAPTPKPSEPKNTATNADAKLAKQMQVPVKGEIIRNFADSELVFSETLQQWMTHSGLDMAAAEGTNVVAALDGEVVSVTQDAMMGTVVTLKHAGDVQTVYASLAPDGVIEAGATVKAGDVIGQVGTSATSEVADGAHVHFEVIKSGTRVDPADYLLSSDE</sequence>
<evidence type="ECO:0000259" key="3">
    <source>
        <dbReference type="Pfam" id="PF01551"/>
    </source>
</evidence>
<keyword evidence="2" id="KW-0812">Transmembrane</keyword>
<dbReference type="PANTHER" id="PTHR21666:SF270">
    <property type="entry name" value="MUREIN HYDROLASE ACTIVATOR ENVC"/>
    <property type="match status" value="1"/>
</dbReference>
<reference evidence="4" key="1">
    <citation type="submission" date="2020-08" db="EMBL/GenBank/DDBJ databases">
        <title>Genome public.</title>
        <authorList>
            <person name="Liu C."/>
            <person name="Sun Q."/>
        </authorList>
    </citation>
    <scope>NUCLEOTIDE SEQUENCE</scope>
    <source>
        <strain evidence="4">NSJ-44</strain>
    </source>
</reference>